<dbReference type="Gene3D" id="3.90.1200.10">
    <property type="match status" value="1"/>
</dbReference>
<dbReference type="InterPro" id="IPR015897">
    <property type="entry name" value="CHK_kinase-like"/>
</dbReference>
<dbReference type="Proteomes" id="UP001162156">
    <property type="component" value="Unassembled WGS sequence"/>
</dbReference>
<protein>
    <recommendedName>
        <fullName evidence="1">CHK kinase-like domain-containing protein</fullName>
    </recommendedName>
</protein>
<dbReference type="InterPro" id="IPR004119">
    <property type="entry name" value="EcKL"/>
</dbReference>
<dbReference type="PANTHER" id="PTHR11012:SF55">
    <property type="entry name" value="BHLH DOMAIN-CONTAINING PROTEIN"/>
    <property type="match status" value="1"/>
</dbReference>
<gene>
    <name evidence="2" type="ORF">NQ314_005390</name>
</gene>
<sequence length="363" mass="41413">MSEETIENLEDLIKLHVGSNKKILGSATSLLTAPGDNYGGILLKVDITLENEENDTQEEINAVAKLIPGSEFMQQVLNTQVTCKKEIAFYEEIVPMLQEFQKEQGVDEIIDTFPKFYGARINLNGSDTVDRNAVLMLENLVPSEKILPYLVDQFPHGGETPRLIQLLILEFLEDCEECQTLMPTLRQIIERPRHEKPEERKEPFLTIAHGDMWVNNIMVKFEKGEPVGSKFVDFQNIAFRSPAVDLFLFLWSSVQISVLEENLDDLIKFYHENLIENLSQLKCDCEPFSLESLLEELNISAKYGIPHALFMITFVVFGKKGGFSIDQTSSKMPDFGTKEDITSEAKEKVLFMLTQCNERGWLY</sequence>
<keyword evidence="3" id="KW-1185">Reference proteome</keyword>
<dbReference type="Pfam" id="PF02958">
    <property type="entry name" value="EcKL"/>
    <property type="match status" value="2"/>
</dbReference>
<reference evidence="2" key="1">
    <citation type="journal article" date="2023" name="Insect Mol. Biol.">
        <title>Genome sequencing provides insights into the evolution of gene families encoding plant cell wall-degrading enzymes in longhorned beetles.</title>
        <authorList>
            <person name="Shin N.R."/>
            <person name="Okamura Y."/>
            <person name="Kirsch R."/>
            <person name="Pauchet Y."/>
        </authorList>
    </citation>
    <scope>NUCLEOTIDE SEQUENCE</scope>
    <source>
        <strain evidence="2">RBIC_L_NR</strain>
    </source>
</reference>
<name>A0AAV8ZJY0_9CUCU</name>
<dbReference type="InterPro" id="IPR011009">
    <property type="entry name" value="Kinase-like_dom_sf"/>
</dbReference>
<evidence type="ECO:0000313" key="2">
    <source>
        <dbReference type="EMBL" id="KAJ8963771.1"/>
    </source>
</evidence>
<accession>A0AAV8ZJY0</accession>
<organism evidence="2 3">
    <name type="scientific">Rhamnusium bicolor</name>
    <dbReference type="NCBI Taxonomy" id="1586634"/>
    <lineage>
        <taxon>Eukaryota</taxon>
        <taxon>Metazoa</taxon>
        <taxon>Ecdysozoa</taxon>
        <taxon>Arthropoda</taxon>
        <taxon>Hexapoda</taxon>
        <taxon>Insecta</taxon>
        <taxon>Pterygota</taxon>
        <taxon>Neoptera</taxon>
        <taxon>Endopterygota</taxon>
        <taxon>Coleoptera</taxon>
        <taxon>Polyphaga</taxon>
        <taxon>Cucujiformia</taxon>
        <taxon>Chrysomeloidea</taxon>
        <taxon>Cerambycidae</taxon>
        <taxon>Lepturinae</taxon>
        <taxon>Rhagiini</taxon>
        <taxon>Rhamnusium</taxon>
    </lineage>
</organism>
<comment type="caution">
    <text evidence="2">The sequence shown here is derived from an EMBL/GenBank/DDBJ whole genome shotgun (WGS) entry which is preliminary data.</text>
</comment>
<dbReference type="SUPFAM" id="SSF56112">
    <property type="entry name" value="Protein kinase-like (PK-like)"/>
    <property type="match status" value="1"/>
</dbReference>
<proteinExistence type="predicted"/>
<dbReference type="PANTHER" id="PTHR11012">
    <property type="entry name" value="PROTEIN KINASE-LIKE DOMAIN-CONTAINING"/>
    <property type="match status" value="1"/>
</dbReference>
<evidence type="ECO:0000313" key="3">
    <source>
        <dbReference type="Proteomes" id="UP001162156"/>
    </source>
</evidence>
<dbReference type="EMBL" id="JANEYF010001496">
    <property type="protein sequence ID" value="KAJ8963771.1"/>
    <property type="molecule type" value="Genomic_DNA"/>
</dbReference>
<feature type="domain" description="CHK kinase-like" evidence="1">
    <location>
        <begin position="116"/>
        <end position="280"/>
    </location>
</feature>
<dbReference type="AlphaFoldDB" id="A0AAV8ZJY0"/>
<dbReference type="SMART" id="SM00587">
    <property type="entry name" value="CHK"/>
    <property type="match status" value="1"/>
</dbReference>
<evidence type="ECO:0000259" key="1">
    <source>
        <dbReference type="SMART" id="SM00587"/>
    </source>
</evidence>